<accession>A0ACB8BIJ3</accession>
<evidence type="ECO:0000313" key="1">
    <source>
        <dbReference type="EMBL" id="KAH7924628.1"/>
    </source>
</evidence>
<dbReference type="EMBL" id="MU266420">
    <property type="protein sequence ID" value="KAH7924628.1"/>
    <property type="molecule type" value="Genomic_DNA"/>
</dbReference>
<keyword evidence="2" id="KW-1185">Reference proteome</keyword>
<gene>
    <name evidence="1" type="ORF">BV22DRAFT_1112704</name>
</gene>
<evidence type="ECO:0000313" key="2">
    <source>
        <dbReference type="Proteomes" id="UP000790709"/>
    </source>
</evidence>
<sequence length="154" mass="17405">MSITHFYYDPSSEFDRLFDDAFSARFRPGGALTEVERGRGQRLQAFRPRMDLKETGENNTVTATFELPGLKNEDVNIDVHNDRLTVAGESNVSHDRDEAGYSVRERSHGKFSRTLQLPQGTKAEDVKAKMENGVLTVTFPKTNPQQEAKRITIT</sequence>
<protein>
    <submittedName>
        <fullName evidence="1">HSP20-like chaperone</fullName>
    </submittedName>
</protein>
<proteinExistence type="predicted"/>
<reference evidence="1" key="1">
    <citation type="journal article" date="2021" name="New Phytol.">
        <title>Evolutionary innovations through gain and loss of genes in the ectomycorrhizal Boletales.</title>
        <authorList>
            <person name="Wu G."/>
            <person name="Miyauchi S."/>
            <person name="Morin E."/>
            <person name="Kuo A."/>
            <person name="Drula E."/>
            <person name="Varga T."/>
            <person name="Kohler A."/>
            <person name="Feng B."/>
            <person name="Cao Y."/>
            <person name="Lipzen A."/>
            <person name="Daum C."/>
            <person name="Hundley H."/>
            <person name="Pangilinan J."/>
            <person name="Johnson J."/>
            <person name="Barry K."/>
            <person name="LaButti K."/>
            <person name="Ng V."/>
            <person name="Ahrendt S."/>
            <person name="Min B."/>
            <person name="Choi I.G."/>
            <person name="Park H."/>
            <person name="Plett J.M."/>
            <person name="Magnuson J."/>
            <person name="Spatafora J.W."/>
            <person name="Nagy L.G."/>
            <person name="Henrissat B."/>
            <person name="Grigoriev I.V."/>
            <person name="Yang Z.L."/>
            <person name="Xu J."/>
            <person name="Martin F.M."/>
        </authorList>
    </citation>
    <scope>NUCLEOTIDE SEQUENCE</scope>
    <source>
        <strain evidence="1">KUC20120723A-06</strain>
    </source>
</reference>
<organism evidence="1 2">
    <name type="scientific">Leucogyrophana mollusca</name>
    <dbReference type="NCBI Taxonomy" id="85980"/>
    <lineage>
        <taxon>Eukaryota</taxon>
        <taxon>Fungi</taxon>
        <taxon>Dikarya</taxon>
        <taxon>Basidiomycota</taxon>
        <taxon>Agaricomycotina</taxon>
        <taxon>Agaricomycetes</taxon>
        <taxon>Agaricomycetidae</taxon>
        <taxon>Boletales</taxon>
        <taxon>Boletales incertae sedis</taxon>
        <taxon>Leucogyrophana</taxon>
    </lineage>
</organism>
<name>A0ACB8BIJ3_9AGAM</name>
<dbReference type="Proteomes" id="UP000790709">
    <property type="component" value="Unassembled WGS sequence"/>
</dbReference>
<comment type="caution">
    <text evidence="1">The sequence shown here is derived from an EMBL/GenBank/DDBJ whole genome shotgun (WGS) entry which is preliminary data.</text>
</comment>